<dbReference type="InterPro" id="IPR029016">
    <property type="entry name" value="GAF-like_dom_sf"/>
</dbReference>
<dbReference type="InterPro" id="IPR036513">
    <property type="entry name" value="STAS_dom_sf"/>
</dbReference>
<dbReference type="PANTHER" id="PTHR33745:SF8">
    <property type="entry name" value="BLUE-LIGHT PHOTORECEPTOR"/>
    <property type="match status" value="1"/>
</dbReference>
<dbReference type="Pfam" id="PF01740">
    <property type="entry name" value="STAS"/>
    <property type="match status" value="1"/>
</dbReference>
<dbReference type="AlphaFoldDB" id="A0A5D4U6I4"/>
<feature type="domain" description="STAS" evidence="1">
    <location>
        <begin position="191"/>
        <end position="302"/>
    </location>
</feature>
<dbReference type="InterPro" id="IPR003018">
    <property type="entry name" value="GAF"/>
</dbReference>
<evidence type="ECO:0000259" key="1">
    <source>
        <dbReference type="PROSITE" id="PS50801"/>
    </source>
</evidence>
<sequence length="309" mass="34773">MVYLYGNEGIQHCLQFFQEGILFMSYSSELNIIKNQHFRNFEEAADSILRMMGKLMNINTLFIAKNDRRSNEIVKVLNRDKSLLREGDTLPFKDTFCKVSVDKGRELLIIPDITKNDSTKSLNVTHNLGSGSFVGIPIYYEDGSNYGTICGLDSDPFSLSEEQKEIFETMSSLLSFVLELDHANKQIETLSAPLVPITRGVAVLPIVGIINEERAERIVELTLMKSQEMQLEHLVIDLSGITHINDEVVSSLLRIVSLMTLVGVEPMLTGIRPEIAMQAVRVHINLKDIQIEANLANALSWLGFTLQRN</sequence>
<evidence type="ECO:0000313" key="2">
    <source>
        <dbReference type="EMBL" id="TYS82956.1"/>
    </source>
</evidence>
<comment type="caution">
    <text evidence="2">The sequence shown here is derived from an EMBL/GenBank/DDBJ whole genome shotgun (WGS) entry which is preliminary data.</text>
</comment>
<name>A0A5D4U6I4_9BACI</name>
<dbReference type="PANTHER" id="PTHR33745">
    <property type="entry name" value="RSBT ANTAGONIST PROTEIN RSBS-RELATED"/>
    <property type="match status" value="1"/>
</dbReference>
<dbReference type="SUPFAM" id="SSF52091">
    <property type="entry name" value="SpoIIaa-like"/>
    <property type="match status" value="1"/>
</dbReference>
<evidence type="ECO:0000313" key="3">
    <source>
        <dbReference type="Proteomes" id="UP000325054"/>
    </source>
</evidence>
<reference evidence="2 3" key="1">
    <citation type="submission" date="2019-08" db="EMBL/GenBank/DDBJ databases">
        <title>Bacillus genomes from the desert of Cuatro Cienegas, Coahuila.</title>
        <authorList>
            <person name="Olmedo-Alvarez G."/>
        </authorList>
    </citation>
    <scope>NUCLEOTIDE SEQUENCE [LARGE SCALE GENOMIC DNA]</scope>
    <source>
        <strain evidence="2 3">CH451a_14T</strain>
    </source>
</reference>
<dbReference type="OrthoDB" id="1120027at2"/>
<gene>
    <name evidence="2" type="ORF">FZC80_05155</name>
</gene>
<accession>A0A5D4U6I4</accession>
<dbReference type="Proteomes" id="UP000325054">
    <property type="component" value="Unassembled WGS sequence"/>
</dbReference>
<dbReference type="InterPro" id="IPR002645">
    <property type="entry name" value="STAS_dom"/>
</dbReference>
<dbReference type="Pfam" id="PF01590">
    <property type="entry name" value="GAF"/>
    <property type="match status" value="1"/>
</dbReference>
<dbReference type="Gene3D" id="3.30.450.40">
    <property type="match status" value="1"/>
</dbReference>
<protein>
    <submittedName>
        <fullName evidence="2">STAS domain-containing protein</fullName>
    </submittedName>
</protein>
<organism evidence="2 3">
    <name type="scientific">Rossellomorea aquimaris</name>
    <dbReference type="NCBI Taxonomy" id="189382"/>
    <lineage>
        <taxon>Bacteria</taxon>
        <taxon>Bacillati</taxon>
        <taxon>Bacillota</taxon>
        <taxon>Bacilli</taxon>
        <taxon>Bacillales</taxon>
        <taxon>Bacillaceae</taxon>
        <taxon>Rossellomorea</taxon>
    </lineage>
</organism>
<proteinExistence type="predicted"/>
<dbReference type="EMBL" id="VTEW01000003">
    <property type="protein sequence ID" value="TYS82956.1"/>
    <property type="molecule type" value="Genomic_DNA"/>
</dbReference>
<dbReference type="CDD" id="cd07041">
    <property type="entry name" value="STAS_RsbR_RsbS_like"/>
    <property type="match status" value="1"/>
</dbReference>
<dbReference type="SMART" id="SM00065">
    <property type="entry name" value="GAF"/>
    <property type="match status" value="1"/>
</dbReference>
<dbReference type="SUPFAM" id="SSF55781">
    <property type="entry name" value="GAF domain-like"/>
    <property type="match status" value="1"/>
</dbReference>
<dbReference type="Gene3D" id="3.30.750.24">
    <property type="entry name" value="STAS domain"/>
    <property type="match status" value="1"/>
</dbReference>
<dbReference type="InterPro" id="IPR051932">
    <property type="entry name" value="Bact_StressResp_Reg"/>
</dbReference>
<dbReference type="PROSITE" id="PS50801">
    <property type="entry name" value="STAS"/>
    <property type="match status" value="1"/>
</dbReference>